<dbReference type="GO" id="GO:0005874">
    <property type="term" value="C:microtubule"/>
    <property type="evidence" value="ECO:0007669"/>
    <property type="project" value="UniProtKB-KW"/>
</dbReference>
<feature type="region of interest" description="Disordered" evidence="8">
    <location>
        <begin position="811"/>
        <end position="833"/>
    </location>
</feature>
<gene>
    <name evidence="12" type="ORF">TEA_010711</name>
</gene>
<dbReference type="FunFam" id="1.20.120.1240:FF:000011">
    <property type="entry name" value="Dynamin-2A"/>
    <property type="match status" value="1"/>
</dbReference>
<reference evidence="12 13" key="1">
    <citation type="journal article" date="2018" name="Proc. Natl. Acad. Sci. U.S.A.">
        <title>Draft genome sequence of Camellia sinensis var. sinensis provides insights into the evolution of the tea genome and tea quality.</title>
        <authorList>
            <person name="Wei C."/>
            <person name="Yang H."/>
            <person name="Wang S."/>
            <person name="Zhao J."/>
            <person name="Liu C."/>
            <person name="Gao L."/>
            <person name="Xia E."/>
            <person name="Lu Y."/>
            <person name="Tai Y."/>
            <person name="She G."/>
            <person name="Sun J."/>
            <person name="Cao H."/>
            <person name="Tong W."/>
            <person name="Gao Q."/>
            <person name="Li Y."/>
            <person name="Deng W."/>
            <person name="Jiang X."/>
            <person name="Wang W."/>
            <person name="Chen Q."/>
            <person name="Zhang S."/>
            <person name="Li H."/>
            <person name="Wu J."/>
            <person name="Wang P."/>
            <person name="Li P."/>
            <person name="Shi C."/>
            <person name="Zheng F."/>
            <person name="Jian J."/>
            <person name="Huang B."/>
            <person name="Shan D."/>
            <person name="Shi M."/>
            <person name="Fang C."/>
            <person name="Yue Y."/>
            <person name="Li F."/>
            <person name="Li D."/>
            <person name="Wei S."/>
            <person name="Han B."/>
            <person name="Jiang C."/>
            <person name="Yin Y."/>
            <person name="Xia T."/>
            <person name="Zhang Z."/>
            <person name="Bennetzen J.L."/>
            <person name="Zhao S."/>
            <person name="Wan X."/>
        </authorList>
    </citation>
    <scope>NUCLEOTIDE SEQUENCE [LARGE SCALE GENOMIC DNA]</scope>
    <source>
        <strain evidence="13">cv. Shuchazao</strain>
        <tissue evidence="12">Leaf</tissue>
    </source>
</reference>
<dbReference type="PROSITE" id="PS51718">
    <property type="entry name" value="G_DYNAMIN_2"/>
    <property type="match status" value="1"/>
</dbReference>
<dbReference type="PROSITE" id="PS50003">
    <property type="entry name" value="PH_DOMAIN"/>
    <property type="match status" value="1"/>
</dbReference>
<dbReference type="SUPFAM" id="SSF50729">
    <property type="entry name" value="PH domain-like"/>
    <property type="match status" value="1"/>
</dbReference>
<feature type="compositionally biased region" description="Low complexity" evidence="8">
    <location>
        <begin position="991"/>
        <end position="1007"/>
    </location>
</feature>
<feature type="region of interest" description="Disordered" evidence="8">
    <location>
        <begin position="1"/>
        <end position="44"/>
    </location>
</feature>
<sequence>MERREGPSASAVGRAPPRRRSTSDRRSTTAVASGPAEPLPFVSAPLPSAEPLRFLLPLPSSHPPLSFSSPLESMDAIEELAQLSDSMRQAAALLADEDVDENSPSRRKSTFLNVVALGNTGAGKSAVLNSLIGHPALPTGEGGATRAPICIDLARDSSLSSKSIILQIDSKNQQVSASEASCQTDRLSKSSGKSRDEIFLKLRTSTAPPLKLIDLPGVDKGSFDDSLSEYVEHNDAILLVVIPAALAPEVSSYKGLRLAKEYDGESGFAVDLASCTRTIGVISKIDQAATEPKTLAAVQALLLGQGPRSTSDIPWVGLIGQTVAIASTQSGNVGSESSLETAWRAESESLKSILTGAPQSKLGRLALVETLAHQIRNRMKVRLPNLLSGLQGKSQVVQDELVRLGEQMVNSSEGTKALALELCREFEDKFLLHITTGEGSGWKVVASFEGNFPNRIKQLPLDRHFDLNNVKRIVLEADGYQPYLISPEKGLRSLIKGVLELAKEPARLCVDEVHRVLVDIVTAAANGTPGLGRYPSFKREVVAIASAALDGFKNEAKNMVIALVDMERAFVPPQHFIRLVQRRMDRQRREDELKNRSSKKAPDAEQSMLNRATSPQTGGQQTGGSLKSMKDKPSQQDKDAQEGSGLKTAGPDGEITAGFLLKKSAKKNGWSRKWFVLNEKTGKLGYTKKQEERHFHGVITLEQEMLKLITNQLKRRSSALLRKNRRRIASLMQEKQVSDEEEAPSKSSKDKKANGPTPSLVFKITSKVPYKTVLKAHSAVVLKAESPADKVEWLNKLGNVVPASKGVQLKGESGVSMRQSLSDGSLDTMARRPADPEEELRWMAQEVRGYVEAVLNSLAANVPKAVVLCQVEKAKEDMLNKLYSSVSSQSTARTEELLMEDQNVKRRRERYQKQSSLLSKLTRQLSIHDNRAAAASGMLDADNGPESSPRTSGPGEDWRNAFDAAANGPTDSYSDSSRYGSNGHSRKSDPSQNGDLSSGSKSSNRRSTPNRLPPAPPGSYKY</sequence>
<dbReference type="PROSITE" id="PS51388">
    <property type="entry name" value="GED"/>
    <property type="match status" value="1"/>
</dbReference>
<dbReference type="SMART" id="SM00233">
    <property type="entry name" value="PH"/>
    <property type="match status" value="1"/>
</dbReference>
<evidence type="ECO:0000259" key="11">
    <source>
        <dbReference type="PROSITE" id="PS51718"/>
    </source>
</evidence>
<dbReference type="GO" id="GO:0005525">
    <property type="term" value="F:GTP binding"/>
    <property type="evidence" value="ECO:0007669"/>
    <property type="project" value="UniProtKB-KW"/>
</dbReference>
<evidence type="ECO:0000256" key="7">
    <source>
        <dbReference type="RuleBase" id="RU003932"/>
    </source>
</evidence>
<dbReference type="AlphaFoldDB" id="A0A4S4DNC2"/>
<evidence type="ECO:0000256" key="2">
    <source>
        <dbReference type="ARBA" id="ARBA00022701"/>
    </source>
</evidence>
<feature type="compositionally biased region" description="Polar residues" evidence="8">
    <location>
        <begin position="816"/>
        <end position="825"/>
    </location>
</feature>
<evidence type="ECO:0000256" key="8">
    <source>
        <dbReference type="SAM" id="MobiDB-lite"/>
    </source>
</evidence>
<accession>A0A4S4DNC2</accession>
<keyword evidence="3 7" id="KW-0547">Nucleotide-binding</keyword>
<proteinExistence type="inferred from homology"/>
<keyword evidence="5 7" id="KW-0342">GTP-binding</keyword>
<evidence type="ECO:0000259" key="10">
    <source>
        <dbReference type="PROSITE" id="PS51388"/>
    </source>
</evidence>
<dbReference type="PANTHER" id="PTHR11566">
    <property type="entry name" value="DYNAMIN"/>
    <property type="match status" value="1"/>
</dbReference>
<keyword evidence="4" id="KW-0378">Hydrolase</keyword>
<feature type="domain" description="Dynamin-type G" evidence="11">
    <location>
        <begin position="108"/>
        <end position="384"/>
    </location>
</feature>
<evidence type="ECO:0000256" key="3">
    <source>
        <dbReference type="ARBA" id="ARBA00022741"/>
    </source>
</evidence>
<name>A0A4S4DNC2_CAMSN</name>
<keyword evidence="13" id="KW-1185">Reference proteome</keyword>
<dbReference type="Gene3D" id="3.40.50.300">
    <property type="entry name" value="P-loop containing nucleotide triphosphate hydrolases"/>
    <property type="match status" value="1"/>
</dbReference>
<dbReference type="InterPro" id="IPR001401">
    <property type="entry name" value="Dynamin_GTPase"/>
</dbReference>
<evidence type="ECO:0000256" key="1">
    <source>
        <dbReference type="ARBA" id="ARBA00011980"/>
    </source>
</evidence>
<dbReference type="GO" id="GO:0003924">
    <property type="term" value="F:GTPase activity"/>
    <property type="evidence" value="ECO:0007669"/>
    <property type="project" value="InterPro"/>
</dbReference>
<dbReference type="Pfam" id="PF01031">
    <property type="entry name" value="Dynamin_M"/>
    <property type="match status" value="1"/>
</dbReference>
<dbReference type="FunFam" id="1.20.120.1240:FF:000017">
    <property type="entry name" value="Dynamin-2A"/>
    <property type="match status" value="1"/>
</dbReference>
<feature type="compositionally biased region" description="Basic and acidic residues" evidence="8">
    <location>
        <begin position="743"/>
        <end position="753"/>
    </location>
</feature>
<dbReference type="InterPro" id="IPR022812">
    <property type="entry name" value="Dynamin"/>
</dbReference>
<dbReference type="InterPro" id="IPR003130">
    <property type="entry name" value="GED"/>
</dbReference>
<keyword evidence="2" id="KW-0493">Microtubule</keyword>
<dbReference type="Pfam" id="PF02212">
    <property type="entry name" value="GED"/>
    <property type="match status" value="1"/>
</dbReference>
<dbReference type="PROSITE" id="PS00410">
    <property type="entry name" value="G_DYNAMIN_1"/>
    <property type="match status" value="1"/>
</dbReference>
<feature type="region of interest" description="Disordered" evidence="8">
    <location>
        <begin position="582"/>
        <end position="653"/>
    </location>
</feature>
<dbReference type="InterPro" id="IPR011993">
    <property type="entry name" value="PH-like_dom_sf"/>
</dbReference>
<feature type="domain" description="GED" evidence="10">
    <location>
        <begin position="840"/>
        <end position="933"/>
    </location>
</feature>
<dbReference type="InterPro" id="IPR001849">
    <property type="entry name" value="PH_domain"/>
</dbReference>
<dbReference type="SUPFAM" id="SSF52540">
    <property type="entry name" value="P-loop containing nucleoside triphosphate hydrolases"/>
    <property type="match status" value="1"/>
</dbReference>
<dbReference type="STRING" id="542762.A0A4S4DNC2"/>
<dbReference type="FunFam" id="3.40.50.300:FF:000722">
    <property type="entry name" value="Dynamin-2B isoform A"/>
    <property type="match status" value="1"/>
</dbReference>
<evidence type="ECO:0000313" key="12">
    <source>
        <dbReference type="EMBL" id="THG04520.1"/>
    </source>
</evidence>
<feature type="compositionally biased region" description="Basic and acidic residues" evidence="8">
    <location>
        <begin position="582"/>
        <end position="603"/>
    </location>
</feature>
<feature type="region of interest" description="Disordered" evidence="8">
    <location>
        <begin position="936"/>
        <end position="1022"/>
    </location>
</feature>
<feature type="domain" description="PH" evidence="9">
    <location>
        <begin position="653"/>
        <end position="802"/>
    </location>
</feature>
<evidence type="ECO:0000313" key="13">
    <source>
        <dbReference type="Proteomes" id="UP000306102"/>
    </source>
</evidence>
<dbReference type="PRINTS" id="PR00195">
    <property type="entry name" value="DYNAMIN"/>
</dbReference>
<dbReference type="InterPro" id="IPR030381">
    <property type="entry name" value="G_DYNAMIN_dom"/>
</dbReference>
<dbReference type="GO" id="GO:0008017">
    <property type="term" value="F:microtubule binding"/>
    <property type="evidence" value="ECO:0007669"/>
    <property type="project" value="TreeGrafter"/>
</dbReference>
<dbReference type="Gene3D" id="1.20.120.1240">
    <property type="entry name" value="Dynamin, middle domain"/>
    <property type="match status" value="1"/>
</dbReference>
<comment type="similarity">
    <text evidence="7">Belongs to the TRAFAC class dynamin-like GTPase superfamily. Dynamin/Fzo/YdjA family.</text>
</comment>
<feature type="compositionally biased region" description="Pro residues" evidence="8">
    <location>
        <begin position="1011"/>
        <end position="1022"/>
    </location>
</feature>
<evidence type="ECO:0000256" key="6">
    <source>
        <dbReference type="ARBA" id="ARBA00023175"/>
    </source>
</evidence>
<dbReference type="InterPro" id="IPR000375">
    <property type="entry name" value="Dynamin_stalk"/>
</dbReference>
<keyword evidence="6" id="KW-0505">Motor protein</keyword>
<comment type="caution">
    <text evidence="12">The sequence shown here is derived from an EMBL/GenBank/DDBJ whole genome shotgun (WGS) entry which is preliminary data.</text>
</comment>
<dbReference type="GO" id="GO:0016020">
    <property type="term" value="C:membrane"/>
    <property type="evidence" value="ECO:0007669"/>
    <property type="project" value="TreeGrafter"/>
</dbReference>
<organism evidence="12 13">
    <name type="scientific">Camellia sinensis var. sinensis</name>
    <name type="common">China tea</name>
    <dbReference type="NCBI Taxonomy" id="542762"/>
    <lineage>
        <taxon>Eukaryota</taxon>
        <taxon>Viridiplantae</taxon>
        <taxon>Streptophyta</taxon>
        <taxon>Embryophyta</taxon>
        <taxon>Tracheophyta</taxon>
        <taxon>Spermatophyta</taxon>
        <taxon>Magnoliopsida</taxon>
        <taxon>eudicotyledons</taxon>
        <taxon>Gunneridae</taxon>
        <taxon>Pentapetalae</taxon>
        <taxon>asterids</taxon>
        <taxon>Ericales</taxon>
        <taxon>Theaceae</taxon>
        <taxon>Camellia</taxon>
    </lineage>
</organism>
<dbReference type="Pfam" id="PF00350">
    <property type="entry name" value="Dynamin_N"/>
    <property type="match status" value="1"/>
</dbReference>
<dbReference type="EC" id="3.6.5.5" evidence="1"/>
<protein>
    <recommendedName>
        <fullName evidence="1">dynamin GTPase</fullName>
        <ecNumber evidence="1">3.6.5.5</ecNumber>
    </recommendedName>
</protein>
<dbReference type="InterPro" id="IPR019762">
    <property type="entry name" value="Dynamin_GTPase_CS"/>
</dbReference>
<feature type="compositionally biased region" description="Polar residues" evidence="8">
    <location>
        <begin position="969"/>
        <end position="983"/>
    </location>
</feature>
<dbReference type="InterPro" id="IPR045063">
    <property type="entry name" value="Dynamin_N"/>
</dbReference>
<evidence type="ECO:0000256" key="5">
    <source>
        <dbReference type="ARBA" id="ARBA00023134"/>
    </source>
</evidence>
<dbReference type="Gene3D" id="2.30.29.30">
    <property type="entry name" value="Pleckstrin-homology domain (PH domain)/Phosphotyrosine-binding domain (PTB)"/>
    <property type="match status" value="1"/>
</dbReference>
<dbReference type="PANTHER" id="PTHR11566:SF57">
    <property type="entry name" value="DYNAMIN-2B"/>
    <property type="match status" value="1"/>
</dbReference>
<dbReference type="InterPro" id="IPR020850">
    <property type="entry name" value="GED_dom"/>
</dbReference>
<dbReference type="Proteomes" id="UP000306102">
    <property type="component" value="Unassembled WGS sequence"/>
</dbReference>
<feature type="compositionally biased region" description="Basic and acidic residues" evidence="8">
    <location>
        <begin position="628"/>
        <end position="641"/>
    </location>
</feature>
<dbReference type="EMBL" id="SDRB02010750">
    <property type="protein sequence ID" value="THG04520.1"/>
    <property type="molecule type" value="Genomic_DNA"/>
</dbReference>
<feature type="region of interest" description="Disordered" evidence="8">
    <location>
        <begin position="731"/>
        <end position="758"/>
    </location>
</feature>
<dbReference type="SMART" id="SM00053">
    <property type="entry name" value="DYNc"/>
    <property type="match status" value="1"/>
</dbReference>
<dbReference type="InterPro" id="IPR027417">
    <property type="entry name" value="P-loop_NTPase"/>
</dbReference>
<evidence type="ECO:0000259" key="9">
    <source>
        <dbReference type="PROSITE" id="PS50003"/>
    </source>
</evidence>
<evidence type="ECO:0000256" key="4">
    <source>
        <dbReference type="ARBA" id="ARBA00022801"/>
    </source>
</evidence>
<dbReference type="GO" id="GO:0005737">
    <property type="term" value="C:cytoplasm"/>
    <property type="evidence" value="ECO:0007669"/>
    <property type="project" value="TreeGrafter"/>
</dbReference>